<evidence type="ECO:0000313" key="4">
    <source>
        <dbReference type="EMBL" id="GAA3827868.1"/>
    </source>
</evidence>
<dbReference type="Proteomes" id="UP001501821">
    <property type="component" value="Unassembled WGS sequence"/>
</dbReference>
<keyword evidence="1 2" id="KW-0238">DNA-binding</keyword>
<organism evidence="4 5">
    <name type="scientific">Nocardioides panacisoli</name>
    <dbReference type="NCBI Taxonomy" id="627624"/>
    <lineage>
        <taxon>Bacteria</taxon>
        <taxon>Bacillati</taxon>
        <taxon>Actinomycetota</taxon>
        <taxon>Actinomycetes</taxon>
        <taxon>Propionibacteriales</taxon>
        <taxon>Nocardioidaceae</taxon>
        <taxon>Nocardioides</taxon>
    </lineage>
</organism>
<keyword evidence="5" id="KW-1185">Reference proteome</keyword>
<comment type="caution">
    <text evidence="4">The sequence shown here is derived from an EMBL/GenBank/DDBJ whole genome shotgun (WGS) entry which is preliminary data.</text>
</comment>
<evidence type="ECO:0000256" key="2">
    <source>
        <dbReference type="PROSITE-ProRule" id="PRU01091"/>
    </source>
</evidence>
<proteinExistence type="predicted"/>
<evidence type="ECO:0000259" key="3">
    <source>
        <dbReference type="PROSITE" id="PS51755"/>
    </source>
</evidence>
<dbReference type="CDD" id="cd00383">
    <property type="entry name" value="trans_reg_C"/>
    <property type="match status" value="1"/>
</dbReference>
<dbReference type="InterPro" id="IPR001867">
    <property type="entry name" value="OmpR/PhoB-type_DNA-bd"/>
</dbReference>
<reference evidence="5" key="1">
    <citation type="journal article" date="2019" name="Int. J. Syst. Evol. Microbiol.">
        <title>The Global Catalogue of Microorganisms (GCM) 10K type strain sequencing project: providing services to taxonomists for standard genome sequencing and annotation.</title>
        <authorList>
            <consortium name="The Broad Institute Genomics Platform"/>
            <consortium name="The Broad Institute Genome Sequencing Center for Infectious Disease"/>
            <person name="Wu L."/>
            <person name="Ma J."/>
        </authorList>
    </citation>
    <scope>NUCLEOTIDE SEQUENCE [LARGE SCALE GENOMIC DNA]</scope>
    <source>
        <strain evidence="5">JCM 16953</strain>
    </source>
</reference>
<evidence type="ECO:0000256" key="1">
    <source>
        <dbReference type="ARBA" id="ARBA00023125"/>
    </source>
</evidence>
<name>A0ABP7IV56_9ACTN</name>
<feature type="domain" description="OmpR/PhoB-type" evidence="3">
    <location>
        <begin position="133"/>
        <end position="230"/>
    </location>
</feature>
<feature type="DNA-binding region" description="OmpR/PhoB-type" evidence="2">
    <location>
        <begin position="133"/>
        <end position="230"/>
    </location>
</feature>
<dbReference type="Pfam" id="PF00486">
    <property type="entry name" value="Trans_reg_C"/>
    <property type="match status" value="1"/>
</dbReference>
<dbReference type="SMART" id="SM00862">
    <property type="entry name" value="Trans_reg_C"/>
    <property type="match status" value="1"/>
</dbReference>
<dbReference type="PROSITE" id="PS51755">
    <property type="entry name" value="OMPR_PHOB"/>
    <property type="match status" value="1"/>
</dbReference>
<sequence length="231" mass="24688">MRTYLHRWAEAAGAHLLVVDPGSESGGLTDAMAARGVHVTWTRSTVDGLIEFGRVDPQAVVVAPDTPGLPAEDFVAALMRHGNPYVVAALEHARAGDIAPVLLAGASAVVTRPYSAIQLWELLNRSPRALDDHAKVTAGVIELDASAYTVTIAGGRIADLPLKEFELLRTLMLRAPGVMTDDELRTALWGSNASRPSGNTIAMHVTRLRNRLGDAADVRRIRGRGYSLTVG</sequence>
<protein>
    <submittedName>
        <fullName evidence="4">Response regulator transcription factor</fullName>
    </submittedName>
</protein>
<dbReference type="EMBL" id="BAABAH010000012">
    <property type="protein sequence ID" value="GAA3827868.1"/>
    <property type="molecule type" value="Genomic_DNA"/>
</dbReference>
<dbReference type="SUPFAM" id="SSF46894">
    <property type="entry name" value="C-terminal effector domain of the bipartite response regulators"/>
    <property type="match status" value="1"/>
</dbReference>
<dbReference type="InterPro" id="IPR036388">
    <property type="entry name" value="WH-like_DNA-bd_sf"/>
</dbReference>
<accession>A0ABP7IV56</accession>
<dbReference type="Gene3D" id="1.10.10.10">
    <property type="entry name" value="Winged helix-like DNA-binding domain superfamily/Winged helix DNA-binding domain"/>
    <property type="match status" value="1"/>
</dbReference>
<dbReference type="SUPFAM" id="SSF52172">
    <property type="entry name" value="CheY-like"/>
    <property type="match status" value="1"/>
</dbReference>
<gene>
    <name evidence="4" type="ORF">GCM10022242_31600</name>
</gene>
<dbReference type="InterPro" id="IPR016032">
    <property type="entry name" value="Sig_transdc_resp-reg_C-effctor"/>
</dbReference>
<evidence type="ECO:0000313" key="5">
    <source>
        <dbReference type="Proteomes" id="UP001501821"/>
    </source>
</evidence>
<dbReference type="InterPro" id="IPR011006">
    <property type="entry name" value="CheY-like_superfamily"/>
</dbReference>